<dbReference type="InterPro" id="IPR013087">
    <property type="entry name" value="Znf_C2H2_type"/>
</dbReference>
<accession>A0AAW1Q1L2</accession>
<evidence type="ECO:0000256" key="2">
    <source>
        <dbReference type="SAM" id="Phobius"/>
    </source>
</evidence>
<protein>
    <recommendedName>
        <fullName evidence="4">C2H2-type domain-containing protein</fullName>
    </recommendedName>
</protein>
<evidence type="ECO:0000256" key="1">
    <source>
        <dbReference type="PROSITE-ProRule" id="PRU00042"/>
    </source>
</evidence>
<evidence type="ECO:0000256" key="3">
    <source>
        <dbReference type="SAM" id="SignalP"/>
    </source>
</evidence>
<sequence>MPERDLLLAGALLAAVLLVTGAEQENNVNATACDRDRSRTARSVIQHYVLPQAEELGIHMPPGCLLTPSKDLYHKQEEAKQRHQRGQWGCGFCGKVFRGEPYLDHHLDTRHQDQIAPESTVCLADYCEVLHCDYFARALQGQVQPADNPLPCREPVIAERRAVCEEIGLGCFPQSDKKEGMMLHEYFVDHLCGAHTCDTPQQHQLLMSIAKSRKRPRWGYRILAFFLALLALLFYAGLWLYYQFNVGGPTKQDIRRLRPSRANQLWSMIGIRKKKVF</sequence>
<dbReference type="PROSITE" id="PS00028">
    <property type="entry name" value="ZINC_FINGER_C2H2_1"/>
    <property type="match status" value="1"/>
</dbReference>
<dbReference type="PROSITE" id="PS50157">
    <property type="entry name" value="ZINC_FINGER_C2H2_2"/>
    <property type="match status" value="1"/>
</dbReference>
<evidence type="ECO:0000259" key="4">
    <source>
        <dbReference type="PROSITE" id="PS50157"/>
    </source>
</evidence>
<keyword evidence="2" id="KW-0472">Membrane</keyword>
<reference evidence="5 6" key="1">
    <citation type="journal article" date="2024" name="Nat. Commun.">
        <title>Phylogenomics reveals the evolutionary origins of lichenization in chlorophyte algae.</title>
        <authorList>
            <person name="Puginier C."/>
            <person name="Libourel C."/>
            <person name="Otte J."/>
            <person name="Skaloud P."/>
            <person name="Haon M."/>
            <person name="Grisel S."/>
            <person name="Petersen M."/>
            <person name="Berrin J.G."/>
            <person name="Delaux P.M."/>
            <person name="Dal Grande F."/>
            <person name="Keller J."/>
        </authorList>
    </citation>
    <scope>NUCLEOTIDE SEQUENCE [LARGE SCALE GENOMIC DNA]</scope>
    <source>
        <strain evidence="5 6">SAG 2043</strain>
    </source>
</reference>
<dbReference type="GO" id="GO:0008270">
    <property type="term" value="F:zinc ion binding"/>
    <property type="evidence" value="ECO:0007669"/>
    <property type="project" value="UniProtKB-KW"/>
</dbReference>
<feature type="chain" id="PRO_5043856013" description="C2H2-type domain-containing protein" evidence="3">
    <location>
        <begin position="22"/>
        <end position="277"/>
    </location>
</feature>
<dbReference type="PANTHER" id="PTHR21385:SF0">
    <property type="entry name" value="RE51073P"/>
    <property type="match status" value="1"/>
</dbReference>
<keyword evidence="3" id="KW-0732">Signal</keyword>
<dbReference type="EMBL" id="JALJOR010000007">
    <property type="protein sequence ID" value="KAK9814672.1"/>
    <property type="molecule type" value="Genomic_DNA"/>
</dbReference>
<keyword evidence="2" id="KW-1133">Transmembrane helix</keyword>
<keyword evidence="2" id="KW-0812">Transmembrane</keyword>
<name>A0AAW1Q1L2_9CHLO</name>
<keyword evidence="1" id="KW-0479">Metal-binding</keyword>
<gene>
    <name evidence="5" type="ORF">WJX72_009561</name>
</gene>
<evidence type="ECO:0000313" key="5">
    <source>
        <dbReference type="EMBL" id="KAK9814672.1"/>
    </source>
</evidence>
<feature type="domain" description="C2H2-type" evidence="4">
    <location>
        <begin position="88"/>
        <end position="116"/>
    </location>
</feature>
<keyword evidence="1" id="KW-0862">Zinc</keyword>
<keyword evidence="6" id="KW-1185">Reference proteome</keyword>
<dbReference type="AlphaFoldDB" id="A0AAW1Q1L2"/>
<feature type="signal peptide" evidence="3">
    <location>
        <begin position="1"/>
        <end position="21"/>
    </location>
</feature>
<evidence type="ECO:0000313" key="6">
    <source>
        <dbReference type="Proteomes" id="UP001489004"/>
    </source>
</evidence>
<organism evidence="5 6">
    <name type="scientific">[Myrmecia] bisecta</name>
    <dbReference type="NCBI Taxonomy" id="41462"/>
    <lineage>
        <taxon>Eukaryota</taxon>
        <taxon>Viridiplantae</taxon>
        <taxon>Chlorophyta</taxon>
        <taxon>core chlorophytes</taxon>
        <taxon>Trebouxiophyceae</taxon>
        <taxon>Trebouxiales</taxon>
        <taxon>Trebouxiaceae</taxon>
        <taxon>Myrmecia</taxon>
    </lineage>
</organism>
<dbReference type="Proteomes" id="UP001489004">
    <property type="component" value="Unassembled WGS sequence"/>
</dbReference>
<proteinExistence type="predicted"/>
<dbReference type="PANTHER" id="PTHR21385">
    <property type="entry name" value="ZINC FINGER PROTEIN-RELATED"/>
    <property type="match status" value="1"/>
</dbReference>
<comment type="caution">
    <text evidence="5">The sequence shown here is derived from an EMBL/GenBank/DDBJ whole genome shotgun (WGS) entry which is preliminary data.</text>
</comment>
<feature type="transmembrane region" description="Helical" evidence="2">
    <location>
        <begin position="218"/>
        <end position="242"/>
    </location>
</feature>
<keyword evidence="1" id="KW-0863">Zinc-finger</keyword>